<comment type="subcellular location">
    <subcellularLocation>
        <location evidence="1">Membrane</location>
        <topology evidence="1">Multi-pass membrane protein</topology>
    </subcellularLocation>
</comment>
<name>A0AAF0C7X4_9GAMM</name>
<dbReference type="GO" id="GO:0016020">
    <property type="term" value="C:membrane"/>
    <property type="evidence" value="ECO:0007669"/>
    <property type="project" value="UniProtKB-SubCell"/>
</dbReference>
<evidence type="ECO:0000256" key="2">
    <source>
        <dbReference type="ARBA" id="ARBA00022692"/>
    </source>
</evidence>
<keyword evidence="7" id="KW-0645">Protease</keyword>
<sequence length="319" mass="36423">MTYYKENVSGDVSPILDIKNFINKWKPIDAVQVSKTRNGHFVLPTQHEELKGEIYESYRQRLVTTSILLIAMFLLGIIMLQITGSQSSDFYTPLGGILFFISFDIFQSTYNQQRVNERALFIYEVMQNARTVFIGFIAFFILIFLMQLKAINYFGSNDDFIISLGTYYREVDLGEYWRFFIGPFIHLGFSHWLTNSVITAIMAAICYSLIGIRSFGIFLAGAIGSHVVTYIFSIFVYSKFDALAGMSGGAYSLLIFNIMYCYFIKKHTSVSLSLISLLFIISITSFFLTDDSNNIAHMIGSIIGLVAYFIHHSISYRRT</sequence>
<evidence type="ECO:0000256" key="1">
    <source>
        <dbReference type="ARBA" id="ARBA00004141"/>
    </source>
</evidence>
<feature type="transmembrane region" description="Helical" evidence="5">
    <location>
        <begin position="243"/>
        <end position="263"/>
    </location>
</feature>
<evidence type="ECO:0000256" key="4">
    <source>
        <dbReference type="ARBA" id="ARBA00023136"/>
    </source>
</evidence>
<keyword evidence="4 5" id="KW-0472">Membrane</keyword>
<dbReference type="Gene3D" id="1.20.1540.10">
    <property type="entry name" value="Rhomboid-like"/>
    <property type="match status" value="1"/>
</dbReference>
<reference evidence="7 8" key="2">
    <citation type="journal article" date="2022" name="Mar. Drugs">
        <title>Bioassay-Guided Fractionation Leads to the Detection of Cholic Acid Generated by the Rare Thalassomonas sp.</title>
        <authorList>
            <person name="Pheiffer F."/>
            <person name="Schneider Y.K."/>
            <person name="Hansen E.H."/>
            <person name="Andersen J.H."/>
            <person name="Isaksson J."/>
            <person name="Busche T."/>
            <person name="R C."/>
            <person name="Kalinowski J."/>
            <person name="Zyl L.V."/>
            <person name="Trindade M."/>
        </authorList>
    </citation>
    <scope>NUCLEOTIDE SEQUENCE [LARGE SCALE GENOMIC DNA]</scope>
    <source>
        <strain evidence="7 8">XOM25</strain>
    </source>
</reference>
<evidence type="ECO:0000256" key="5">
    <source>
        <dbReference type="SAM" id="Phobius"/>
    </source>
</evidence>
<feature type="transmembrane region" description="Helical" evidence="5">
    <location>
        <begin position="270"/>
        <end position="289"/>
    </location>
</feature>
<gene>
    <name evidence="7" type="ORF">SG34_019820</name>
</gene>
<dbReference type="AlphaFoldDB" id="A0AAF0C7X4"/>
<protein>
    <submittedName>
        <fullName evidence="7">Rhomboid family intramembrane serine protease</fullName>
    </submittedName>
</protein>
<reference evidence="7 8" key="1">
    <citation type="journal article" date="2015" name="Genome Announc.">
        <title>Draft Genome Sequences of Marine Isolates of Thalassomonas viridans and Thalassomonas actiniarum.</title>
        <authorList>
            <person name="Olonade I."/>
            <person name="van Zyl L.J."/>
            <person name="Trindade M."/>
        </authorList>
    </citation>
    <scope>NUCLEOTIDE SEQUENCE [LARGE SCALE GENOMIC DNA]</scope>
    <source>
        <strain evidence="7 8">XOM25</strain>
    </source>
</reference>
<dbReference type="GO" id="GO:0006508">
    <property type="term" value="P:proteolysis"/>
    <property type="evidence" value="ECO:0007669"/>
    <property type="project" value="UniProtKB-KW"/>
</dbReference>
<evidence type="ECO:0000313" key="8">
    <source>
        <dbReference type="Proteomes" id="UP000032352"/>
    </source>
</evidence>
<keyword evidence="2 5" id="KW-0812">Transmembrane</keyword>
<proteinExistence type="predicted"/>
<dbReference type="EMBL" id="CP059733">
    <property type="protein sequence ID" value="WDE03615.1"/>
    <property type="molecule type" value="Genomic_DNA"/>
</dbReference>
<keyword evidence="3 5" id="KW-1133">Transmembrane helix</keyword>
<feature type="transmembrane region" description="Helical" evidence="5">
    <location>
        <begin position="90"/>
        <end position="110"/>
    </location>
</feature>
<feature type="transmembrane region" description="Helical" evidence="5">
    <location>
        <begin position="217"/>
        <end position="237"/>
    </location>
</feature>
<organism evidence="7 8">
    <name type="scientific">Thalassomonas viridans</name>
    <dbReference type="NCBI Taxonomy" id="137584"/>
    <lineage>
        <taxon>Bacteria</taxon>
        <taxon>Pseudomonadati</taxon>
        <taxon>Pseudomonadota</taxon>
        <taxon>Gammaproteobacteria</taxon>
        <taxon>Alteromonadales</taxon>
        <taxon>Colwelliaceae</taxon>
        <taxon>Thalassomonas</taxon>
    </lineage>
</organism>
<keyword evidence="8" id="KW-1185">Reference proteome</keyword>
<feature type="transmembrane region" description="Helical" evidence="5">
    <location>
        <begin position="192"/>
        <end position="210"/>
    </location>
</feature>
<feature type="domain" description="Peptidase S54 rhomboid" evidence="6">
    <location>
        <begin position="174"/>
        <end position="311"/>
    </location>
</feature>
<feature type="transmembrane region" description="Helical" evidence="5">
    <location>
        <begin position="62"/>
        <end position="84"/>
    </location>
</feature>
<feature type="transmembrane region" description="Helical" evidence="5">
    <location>
        <begin position="295"/>
        <end position="314"/>
    </location>
</feature>
<dbReference type="GO" id="GO:0004252">
    <property type="term" value="F:serine-type endopeptidase activity"/>
    <property type="evidence" value="ECO:0007669"/>
    <property type="project" value="InterPro"/>
</dbReference>
<evidence type="ECO:0000256" key="3">
    <source>
        <dbReference type="ARBA" id="ARBA00022989"/>
    </source>
</evidence>
<evidence type="ECO:0000313" key="7">
    <source>
        <dbReference type="EMBL" id="WDE03615.1"/>
    </source>
</evidence>
<feature type="transmembrane region" description="Helical" evidence="5">
    <location>
        <begin position="131"/>
        <end position="148"/>
    </location>
</feature>
<dbReference type="Pfam" id="PF01694">
    <property type="entry name" value="Rhomboid"/>
    <property type="match status" value="1"/>
</dbReference>
<evidence type="ECO:0000259" key="6">
    <source>
        <dbReference type="Pfam" id="PF01694"/>
    </source>
</evidence>
<keyword evidence="7" id="KW-0378">Hydrolase</keyword>
<dbReference type="KEGG" id="tvd:SG34_019820"/>
<dbReference type="InterPro" id="IPR022764">
    <property type="entry name" value="Peptidase_S54_rhomboid_dom"/>
</dbReference>
<dbReference type="InterPro" id="IPR035952">
    <property type="entry name" value="Rhomboid-like_sf"/>
</dbReference>
<dbReference type="RefSeq" id="WP_044836645.1">
    <property type="nucleotide sequence ID" value="NZ_CP059733.1"/>
</dbReference>
<accession>A0AAF0C7X4</accession>
<dbReference type="Proteomes" id="UP000032352">
    <property type="component" value="Chromosome"/>
</dbReference>
<dbReference type="SUPFAM" id="SSF144091">
    <property type="entry name" value="Rhomboid-like"/>
    <property type="match status" value="1"/>
</dbReference>